<evidence type="ECO:0000313" key="2">
    <source>
        <dbReference type="Proteomes" id="UP000290407"/>
    </source>
</evidence>
<proteinExistence type="predicted"/>
<evidence type="ECO:0000313" key="1">
    <source>
        <dbReference type="EMBL" id="RYC70131.1"/>
    </source>
</evidence>
<name>A0A4Q2UQP6_9BACT</name>
<accession>A0A4Q2UQP6</accession>
<dbReference type="EMBL" id="SBLB01000002">
    <property type="protein sequence ID" value="RYC70131.1"/>
    <property type="molecule type" value="Genomic_DNA"/>
</dbReference>
<reference evidence="1 2" key="1">
    <citation type="submission" date="2019-01" db="EMBL/GenBank/DDBJ databases">
        <title>Spirosoma flava sp. nov., a propanil-degrading bacterium isolated from herbicide-contaminated soil.</title>
        <authorList>
            <person name="Zhang L."/>
            <person name="Jiang J.-D."/>
        </authorList>
    </citation>
    <scope>NUCLEOTIDE SEQUENCE [LARGE SCALE GENOMIC DNA]</scope>
    <source>
        <strain evidence="1 2">TY50</strain>
    </source>
</reference>
<sequence length="128" mass="14476">MNSRIRPESLDSSPYKELIQTLAYRWVSSDRPAEGLVYQDYTNTLRTLLLTTQSPEQTTAIVTAVLNQAVALNKTSAWIEQELKFEGMLSGVDRADFLRLDLQQAGDVDDSLLDMYNERINRFSADGV</sequence>
<dbReference type="RefSeq" id="WP_129601354.1">
    <property type="nucleotide sequence ID" value="NZ_SBLB01000002.1"/>
</dbReference>
<comment type="caution">
    <text evidence="1">The sequence shown here is derived from an EMBL/GenBank/DDBJ whole genome shotgun (WGS) entry which is preliminary data.</text>
</comment>
<dbReference type="Proteomes" id="UP000290407">
    <property type="component" value="Unassembled WGS sequence"/>
</dbReference>
<gene>
    <name evidence="1" type="ORF">EQG79_09680</name>
</gene>
<protein>
    <submittedName>
        <fullName evidence="1">Uncharacterized protein</fullName>
    </submittedName>
</protein>
<keyword evidence="2" id="KW-1185">Reference proteome</keyword>
<dbReference type="AlphaFoldDB" id="A0A4Q2UQP6"/>
<organism evidence="1 2">
    <name type="scientific">Spirosoma sordidisoli</name>
    <dbReference type="NCBI Taxonomy" id="2502893"/>
    <lineage>
        <taxon>Bacteria</taxon>
        <taxon>Pseudomonadati</taxon>
        <taxon>Bacteroidota</taxon>
        <taxon>Cytophagia</taxon>
        <taxon>Cytophagales</taxon>
        <taxon>Cytophagaceae</taxon>
        <taxon>Spirosoma</taxon>
    </lineage>
</organism>